<evidence type="ECO:0000313" key="1">
    <source>
        <dbReference type="Proteomes" id="UP000050795"/>
    </source>
</evidence>
<sequence>MDIYRALPGNENELNTFNPPNLFEKKKPSPSLSVSPCPHLSPVSTAASAAVVDMSKFPNCSQLNEYIHALLYTASVKS</sequence>
<organism evidence="1 2">
    <name type="scientific">Trichobilharzia regenti</name>
    <name type="common">Nasal bird schistosome</name>
    <dbReference type="NCBI Taxonomy" id="157069"/>
    <lineage>
        <taxon>Eukaryota</taxon>
        <taxon>Metazoa</taxon>
        <taxon>Spiralia</taxon>
        <taxon>Lophotrochozoa</taxon>
        <taxon>Platyhelminthes</taxon>
        <taxon>Trematoda</taxon>
        <taxon>Digenea</taxon>
        <taxon>Strigeidida</taxon>
        <taxon>Schistosomatoidea</taxon>
        <taxon>Schistosomatidae</taxon>
        <taxon>Trichobilharzia</taxon>
    </lineage>
</organism>
<dbReference type="WBParaSite" id="TREG1_95120.1">
    <property type="protein sequence ID" value="TREG1_95120.1"/>
    <property type="gene ID" value="TREG1_95120"/>
</dbReference>
<proteinExistence type="predicted"/>
<reference evidence="1" key="1">
    <citation type="submission" date="2022-06" db="EMBL/GenBank/DDBJ databases">
        <authorList>
            <person name="Berger JAMES D."/>
            <person name="Berger JAMES D."/>
        </authorList>
    </citation>
    <scope>NUCLEOTIDE SEQUENCE [LARGE SCALE GENOMIC DNA]</scope>
</reference>
<dbReference type="AlphaFoldDB" id="A0AA85KLI9"/>
<reference evidence="2" key="2">
    <citation type="submission" date="2023-11" db="UniProtKB">
        <authorList>
            <consortium name="WormBaseParasite"/>
        </authorList>
    </citation>
    <scope>IDENTIFICATION</scope>
</reference>
<accession>A0AA85KLI9</accession>
<dbReference type="Proteomes" id="UP000050795">
    <property type="component" value="Unassembled WGS sequence"/>
</dbReference>
<evidence type="ECO:0000313" key="2">
    <source>
        <dbReference type="WBParaSite" id="TREG1_95120.1"/>
    </source>
</evidence>
<protein>
    <submittedName>
        <fullName evidence="2">Uncharacterized protein</fullName>
    </submittedName>
</protein>
<name>A0AA85KLI9_TRIRE</name>
<keyword evidence="1" id="KW-1185">Reference proteome</keyword>